<organism evidence="6 7">
    <name type="scientific">Oceanobacillus jeddahense</name>
    <dbReference type="NCBI Taxonomy" id="1462527"/>
    <lineage>
        <taxon>Bacteria</taxon>
        <taxon>Bacillati</taxon>
        <taxon>Bacillota</taxon>
        <taxon>Bacilli</taxon>
        <taxon>Bacillales</taxon>
        <taxon>Bacillaceae</taxon>
        <taxon>Oceanobacillus</taxon>
    </lineage>
</organism>
<reference evidence="6" key="1">
    <citation type="submission" date="2022-07" db="EMBL/GenBank/DDBJ databases">
        <title>FELIX.</title>
        <authorList>
            <person name="Wan K.H."/>
            <person name="Park S."/>
            <person name="Lawrence Q."/>
            <person name="Eichenberger J.P."/>
            <person name="Booth B.W."/>
            <person name="Piaggio A.J."/>
            <person name="Chandler J.C."/>
            <person name="Franklin A.B."/>
            <person name="Celniker S.E."/>
        </authorList>
    </citation>
    <scope>NUCLEOTIDE SEQUENCE</scope>
    <source>
        <strain evidence="6">QA-1986 374</strain>
    </source>
</reference>
<proteinExistence type="inferred from homology"/>
<evidence type="ECO:0000256" key="1">
    <source>
        <dbReference type="ARBA" id="ARBA00004496"/>
    </source>
</evidence>
<accession>A0ABY5JXI9</accession>
<dbReference type="PRINTS" id="PR00081">
    <property type="entry name" value="GDHRDH"/>
</dbReference>
<evidence type="ECO:0000313" key="6">
    <source>
        <dbReference type="EMBL" id="UUI04844.1"/>
    </source>
</evidence>
<dbReference type="InterPro" id="IPR036291">
    <property type="entry name" value="NAD(P)-bd_dom_sf"/>
</dbReference>
<dbReference type="InterPro" id="IPR051721">
    <property type="entry name" value="Biopterin_syn/organic_redct"/>
</dbReference>
<comment type="subcellular location">
    <subcellularLocation>
        <location evidence="1">Cytoplasm</location>
    </subcellularLocation>
</comment>
<dbReference type="NCBIfam" id="NF005381">
    <property type="entry name" value="PRK06924.1"/>
    <property type="match status" value="1"/>
</dbReference>
<dbReference type="EMBL" id="CP101914">
    <property type="protein sequence ID" value="UUI04844.1"/>
    <property type="molecule type" value="Genomic_DNA"/>
</dbReference>
<dbReference type="Gene3D" id="3.40.50.720">
    <property type="entry name" value="NAD(P)-binding Rossmann-like Domain"/>
    <property type="match status" value="1"/>
</dbReference>
<evidence type="ECO:0000256" key="3">
    <source>
        <dbReference type="ARBA" id="ARBA00022490"/>
    </source>
</evidence>
<evidence type="ECO:0000313" key="7">
    <source>
        <dbReference type="Proteomes" id="UP001059773"/>
    </source>
</evidence>
<keyword evidence="3" id="KW-0963">Cytoplasm</keyword>
<protein>
    <submittedName>
        <fullName evidence="6">(S)-benzoin forming benzil reductase</fullName>
        <ecNumber evidence="6">1.1.1.320</ecNumber>
    </submittedName>
</protein>
<dbReference type="SUPFAM" id="SSF51735">
    <property type="entry name" value="NAD(P)-binding Rossmann-fold domains"/>
    <property type="match status" value="1"/>
</dbReference>
<dbReference type="EC" id="1.1.1.320" evidence="6"/>
<dbReference type="RefSeq" id="WP_256709746.1">
    <property type="nucleotide sequence ID" value="NZ_CP101914.1"/>
</dbReference>
<evidence type="ECO:0000256" key="2">
    <source>
        <dbReference type="ARBA" id="ARBA00006484"/>
    </source>
</evidence>
<dbReference type="PANTHER" id="PTHR44085">
    <property type="entry name" value="SEPIAPTERIN REDUCTASE"/>
    <property type="match status" value="1"/>
</dbReference>
<comment type="similarity">
    <text evidence="2">Belongs to the short-chain dehydrogenases/reductases (SDR) family.</text>
</comment>
<keyword evidence="7" id="KW-1185">Reference proteome</keyword>
<dbReference type="Pfam" id="PF00106">
    <property type="entry name" value="adh_short"/>
    <property type="match status" value="1"/>
</dbReference>
<evidence type="ECO:0000256" key="4">
    <source>
        <dbReference type="ARBA" id="ARBA00022857"/>
    </source>
</evidence>
<keyword evidence="4" id="KW-0521">NADP</keyword>
<evidence type="ECO:0000256" key="5">
    <source>
        <dbReference type="ARBA" id="ARBA00023002"/>
    </source>
</evidence>
<dbReference type="GO" id="GO:0016491">
    <property type="term" value="F:oxidoreductase activity"/>
    <property type="evidence" value="ECO:0007669"/>
    <property type="project" value="UniProtKB-KW"/>
</dbReference>
<sequence>MKQMRYFIVTGTSKGIGASLAKQLLDIENSHVICISRQHNQELIDTSENKSSRLSYYSFDLSRTNEMDQLFEQIFETIDSVPNIESISLINNAGVLNPIGPIEDNKTEDIINNVAINLLAPMVIVSNFIKYTNTYNIDKRVMNISSGSAKYLLPSQSCYSTSKAGLDSFSKSVSLEQLHKSYPVKVVSVYPGVIDTQMQSEIRSTRKEDFPYVDQFRQLAEQGKLQTAEYTAEKLIQLLCSEDFGRTTVVEDLFSIS</sequence>
<dbReference type="InterPro" id="IPR020904">
    <property type="entry name" value="Sc_DH/Rdtase_CS"/>
</dbReference>
<dbReference type="PROSITE" id="PS00061">
    <property type="entry name" value="ADH_SHORT"/>
    <property type="match status" value="1"/>
</dbReference>
<keyword evidence="5 6" id="KW-0560">Oxidoreductase</keyword>
<gene>
    <name evidence="6" type="ORF">NP439_09495</name>
</gene>
<dbReference type="PANTHER" id="PTHR44085:SF2">
    <property type="entry name" value="SEPIAPTERIN REDUCTASE"/>
    <property type="match status" value="1"/>
</dbReference>
<dbReference type="InterPro" id="IPR002347">
    <property type="entry name" value="SDR_fam"/>
</dbReference>
<dbReference type="Proteomes" id="UP001059773">
    <property type="component" value="Chromosome"/>
</dbReference>
<name>A0ABY5JXI9_9BACI</name>